<feature type="compositionally biased region" description="Polar residues" evidence="1">
    <location>
        <begin position="14"/>
        <end position="23"/>
    </location>
</feature>
<evidence type="ECO:0000256" key="1">
    <source>
        <dbReference type="SAM" id="MobiDB-lite"/>
    </source>
</evidence>
<sequence>MFLWKHSWYASPTELTSTPTSCHISEGSERRWA</sequence>
<dbReference type="AlphaFoldDB" id="A0A0E9URY2"/>
<proteinExistence type="predicted"/>
<accession>A0A0E9URY2</accession>
<organism evidence="2">
    <name type="scientific">Anguilla anguilla</name>
    <name type="common">European freshwater eel</name>
    <name type="synonym">Muraena anguilla</name>
    <dbReference type="NCBI Taxonomy" id="7936"/>
    <lineage>
        <taxon>Eukaryota</taxon>
        <taxon>Metazoa</taxon>
        <taxon>Chordata</taxon>
        <taxon>Craniata</taxon>
        <taxon>Vertebrata</taxon>
        <taxon>Euteleostomi</taxon>
        <taxon>Actinopterygii</taxon>
        <taxon>Neopterygii</taxon>
        <taxon>Teleostei</taxon>
        <taxon>Anguilliformes</taxon>
        <taxon>Anguillidae</taxon>
        <taxon>Anguilla</taxon>
    </lineage>
</organism>
<dbReference type="EMBL" id="GBXM01040000">
    <property type="protein sequence ID" value="JAH68577.1"/>
    <property type="molecule type" value="Transcribed_RNA"/>
</dbReference>
<reference evidence="2" key="2">
    <citation type="journal article" date="2015" name="Fish Shellfish Immunol.">
        <title>Early steps in the European eel (Anguilla anguilla)-Vibrio vulnificus interaction in the gills: Role of the RtxA13 toxin.</title>
        <authorList>
            <person name="Callol A."/>
            <person name="Pajuelo D."/>
            <person name="Ebbesson L."/>
            <person name="Teles M."/>
            <person name="MacKenzie S."/>
            <person name="Amaro C."/>
        </authorList>
    </citation>
    <scope>NUCLEOTIDE SEQUENCE</scope>
</reference>
<evidence type="ECO:0000313" key="2">
    <source>
        <dbReference type="EMBL" id="JAH68577.1"/>
    </source>
</evidence>
<protein>
    <submittedName>
        <fullName evidence="2">Uncharacterized protein</fullName>
    </submittedName>
</protein>
<reference evidence="2" key="1">
    <citation type="submission" date="2014-11" db="EMBL/GenBank/DDBJ databases">
        <authorList>
            <person name="Amaro Gonzalez C."/>
        </authorList>
    </citation>
    <scope>NUCLEOTIDE SEQUENCE</scope>
</reference>
<name>A0A0E9URY2_ANGAN</name>
<feature type="region of interest" description="Disordered" evidence="1">
    <location>
        <begin position="14"/>
        <end position="33"/>
    </location>
</feature>